<evidence type="ECO:0000256" key="1">
    <source>
        <dbReference type="SAM" id="Phobius"/>
    </source>
</evidence>
<dbReference type="InterPro" id="IPR036465">
    <property type="entry name" value="vWFA_dom_sf"/>
</dbReference>
<feature type="domain" description="TadE-like" evidence="2">
    <location>
        <begin position="10"/>
        <end position="50"/>
    </location>
</feature>
<protein>
    <submittedName>
        <fullName evidence="3">Pilus assembly protein</fullName>
    </submittedName>
</protein>
<comment type="caution">
    <text evidence="3">The sequence shown here is derived from an EMBL/GenBank/DDBJ whole genome shotgun (WGS) entry which is preliminary data.</text>
</comment>
<dbReference type="Proteomes" id="UP000305675">
    <property type="component" value="Unassembled WGS sequence"/>
</dbReference>
<name>A0A4U1BSW5_9GAMM</name>
<sequence length="506" mass="56814">MRRSIQTQRGAAAIYLALLLVPLFGMVFLAIEGSRYVQKKNRLADASEAAVMALSMADRTTTDAQGRQPSVYNRQLSDAYLNAYIRNIKEINDVTVVRTEGEEQLQGEEADYIQYQLATSTKHDSWLANTMVPSFDKQQDIVNRARAKSYPVNLQRNVDIVFVSDFSGSMNNSWDNQSKISVLKREIAKLSSNLLSDDAKDQGFDHRLSFVPFNMRTQETHRGNSYCVSQLIYKKNVANAPTDYHDINWYNWSAYSVDTVNNCAYHSYYCPSRYSSRQRNEAKTLQTVFAATSNETAYTHFPDPLAFIDIDKSVSHLFEHKMSTEPKQHFRTSYSLFTGGMCSSNFSSIKLTTSKSEFDRVQGMNATGGTAVFQGIMRGAQILAEGIPGPGASDEVQEEYHRRAKMLLILSDGTEDPYTQTFTKLVKAGMCGALRQRFADGELDLYIGVVGIDFKATDQDAFVQCVGEANILDASKPSQLEEVLETLIQRGARTDGISRLYYRHSG</sequence>
<organism evidence="3 4">
    <name type="scientific">Ferrimonas aestuarii</name>
    <dbReference type="NCBI Taxonomy" id="2569539"/>
    <lineage>
        <taxon>Bacteria</taxon>
        <taxon>Pseudomonadati</taxon>
        <taxon>Pseudomonadota</taxon>
        <taxon>Gammaproteobacteria</taxon>
        <taxon>Alteromonadales</taxon>
        <taxon>Ferrimonadaceae</taxon>
        <taxon>Ferrimonas</taxon>
    </lineage>
</organism>
<evidence type="ECO:0000313" key="3">
    <source>
        <dbReference type="EMBL" id="TKB58470.1"/>
    </source>
</evidence>
<dbReference type="AlphaFoldDB" id="A0A4U1BSW5"/>
<reference evidence="3 4" key="1">
    <citation type="submission" date="2019-04" db="EMBL/GenBank/DDBJ databases">
        <authorList>
            <person name="Hwang J.C."/>
        </authorList>
    </citation>
    <scope>NUCLEOTIDE SEQUENCE [LARGE SCALE GENOMIC DNA]</scope>
    <source>
        <strain evidence="3 4">IMCC35002</strain>
    </source>
</reference>
<dbReference type="SUPFAM" id="SSF53300">
    <property type="entry name" value="vWA-like"/>
    <property type="match status" value="1"/>
</dbReference>
<keyword evidence="1" id="KW-0812">Transmembrane</keyword>
<evidence type="ECO:0000259" key="2">
    <source>
        <dbReference type="Pfam" id="PF07811"/>
    </source>
</evidence>
<keyword evidence="1" id="KW-0472">Membrane</keyword>
<dbReference type="RefSeq" id="WP_136861618.1">
    <property type="nucleotide sequence ID" value="NZ_SWCJ01000001.1"/>
</dbReference>
<feature type="transmembrane region" description="Helical" evidence="1">
    <location>
        <begin position="12"/>
        <end position="31"/>
    </location>
</feature>
<dbReference type="Gene3D" id="3.40.50.410">
    <property type="entry name" value="von Willebrand factor, type A domain"/>
    <property type="match status" value="1"/>
</dbReference>
<dbReference type="EMBL" id="SWCJ01000001">
    <property type="protein sequence ID" value="TKB58470.1"/>
    <property type="molecule type" value="Genomic_DNA"/>
</dbReference>
<dbReference type="InterPro" id="IPR012495">
    <property type="entry name" value="TadE-like_dom"/>
</dbReference>
<gene>
    <name evidence="3" type="ORF">FCL42_01620</name>
</gene>
<keyword evidence="1" id="KW-1133">Transmembrane helix</keyword>
<dbReference type="OrthoDB" id="5670502at2"/>
<keyword evidence="4" id="KW-1185">Reference proteome</keyword>
<dbReference type="Pfam" id="PF07811">
    <property type="entry name" value="TadE"/>
    <property type="match status" value="1"/>
</dbReference>
<proteinExistence type="predicted"/>
<evidence type="ECO:0000313" key="4">
    <source>
        <dbReference type="Proteomes" id="UP000305675"/>
    </source>
</evidence>
<accession>A0A4U1BSW5</accession>